<dbReference type="Pfam" id="PF10864">
    <property type="entry name" value="DUF2663"/>
    <property type="match status" value="1"/>
</dbReference>
<organism evidence="2 3">
    <name type="scientific">Litchfieldia luteola</name>
    <dbReference type="NCBI Taxonomy" id="682179"/>
    <lineage>
        <taxon>Bacteria</taxon>
        <taxon>Bacillati</taxon>
        <taxon>Bacillota</taxon>
        <taxon>Bacilli</taxon>
        <taxon>Bacillales</taxon>
        <taxon>Bacillaceae</taxon>
        <taxon>Litchfieldia</taxon>
    </lineage>
</organism>
<dbReference type="RefSeq" id="WP_193536142.1">
    <property type="nucleotide sequence ID" value="NZ_JADCLJ010000020.1"/>
</dbReference>
<reference evidence="2 3" key="1">
    <citation type="submission" date="2020-10" db="EMBL/GenBank/DDBJ databases">
        <title>Bacillus sp. HD4P25, an endophyte from a halophyte.</title>
        <authorList>
            <person name="Sun J.-Q."/>
        </authorList>
    </citation>
    <scope>NUCLEOTIDE SEQUENCE [LARGE SCALE GENOMIC DNA]</scope>
    <source>
        <strain evidence="2 3">YIM 93174</strain>
    </source>
</reference>
<comment type="caution">
    <text evidence="2">The sequence shown here is derived from an EMBL/GenBank/DDBJ whole genome shotgun (WGS) entry which is preliminary data.</text>
</comment>
<dbReference type="EMBL" id="JADCLJ010000020">
    <property type="protein sequence ID" value="MBE4908438.1"/>
    <property type="molecule type" value="Genomic_DNA"/>
</dbReference>
<feature type="transmembrane region" description="Helical" evidence="1">
    <location>
        <begin position="44"/>
        <end position="62"/>
    </location>
</feature>
<dbReference type="Proteomes" id="UP001516662">
    <property type="component" value="Unassembled WGS sequence"/>
</dbReference>
<protein>
    <submittedName>
        <fullName evidence="2">DUF2663 family protein</fullName>
    </submittedName>
</protein>
<proteinExistence type="predicted"/>
<keyword evidence="1" id="KW-0812">Transmembrane</keyword>
<evidence type="ECO:0000313" key="2">
    <source>
        <dbReference type="EMBL" id="MBE4908438.1"/>
    </source>
</evidence>
<accession>A0ABR9QIV7</accession>
<sequence length="154" mass="18356">MSTSLAIAPWEHHDFHISKEDEDSIKRLIELNNKHNKKKSQHTTVLYAFIVIASITLIKYFFPVSFFANFYLIEAFFQDKNLTRDLFVNGALFFVSKLTFDLREKAKEDYHSLRVELVDLSNKEWLKKYGEATNTKIYEYLYSQHKIRINHKTK</sequence>
<dbReference type="InterPro" id="IPR020210">
    <property type="entry name" value="Uncharacterised_YpbF_TM"/>
</dbReference>
<name>A0ABR9QIV7_9BACI</name>
<evidence type="ECO:0000313" key="3">
    <source>
        <dbReference type="Proteomes" id="UP001516662"/>
    </source>
</evidence>
<gene>
    <name evidence="2" type="ORF">IMZ08_10255</name>
</gene>
<evidence type="ECO:0000256" key="1">
    <source>
        <dbReference type="SAM" id="Phobius"/>
    </source>
</evidence>
<keyword evidence="1" id="KW-1133">Transmembrane helix</keyword>
<keyword evidence="3" id="KW-1185">Reference proteome</keyword>
<keyword evidence="1" id="KW-0472">Membrane</keyword>